<evidence type="ECO:0000313" key="2">
    <source>
        <dbReference type="Proteomes" id="UP001595630"/>
    </source>
</evidence>
<evidence type="ECO:0000313" key="1">
    <source>
        <dbReference type="EMBL" id="MFC3606963.1"/>
    </source>
</evidence>
<protein>
    <submittedName>
        <fullName evidence="1">Uncharacterized protein</fullName>
    </submittedName>
</protein>
<accession>A0ABV7T3A6</accession>
<dbReference type="RefSeq" id="WP_386361514.1">
    <property type="nucleotide sequence ID" value="NZ_JBHRXZ010000012.1"/>
</dbReference>
<keyword evidence="2" id="KW-1185">Reference proteome</keyword>
<proteinExistence type="predicted"/>
<dbReference type="Proteomes" id="UP001595630">
    <property type="component" value="Unassembled WGS sequence"/>
</dbReference>
<name>A0ABV7T3A6_9GAMM</name>
<reference evidence="2" key="1">
    <citation type="journal article" date="2019" name="Int. J. Syst. Evol. Microbiol.">
        <title>The Global Catalogue of Microorganisms (GCM) 10K type strain sequencing project: providing services to taxonomists for standard genome sequencing and annotation.</title>
        <authorList>
            <consortium name="The Broad Institute Genomics Platform"/>
            <consortium name="The Broad Institute Genome Sequencing Center for Infectious Disease"/>
            <person name="Wu L."/>
            <person name="Ma J."/>
        </authorList>
    </citation>
    <scope>NUCLEOTIDE SEQUENCE [LARGE SCALE GENOMIC DNA]</scope>
    <source>
        <strain evidence="2">KCTC 42447</strain>
    </source>
</reference>
<comment type="caution">
    <text evidence="1">The sequence shown here is derived from an EMBL/GenBank/DDBJ whole genome shotgun (WGS) entry which is preliminary data.</text>
</comment>
<gene>
    <name evidence="1" type="ORF">ACFOMF_04100</name>
</gene>
<sequence length="71" mass="8291">MNKEKILAAIQGFCKNNTSRQRKDLYDHLNKELGLSLDVYDYDGRSDRARFSCDADSQAWETDYILKKLSK</sequence>
<organism evidence="1 2">
    <name type="scientific">Stutzerimonas tarimensis</name>
    <dbReference type="NCBI Taxonomy" id="1507735"/>
    <lineage>
        <taxon>Bacteria</taxon>
        <taxon>Pseudomonadati</taxon>
        <taxon>Pseudomonadota</taxon>
        <taxon>Gammaproteobacteria</taxon>
        <taxon>Pseudomonadales</taxon>
        <taxon>Pseudomonadaceae</taxon>
        <taxon>Stutzerimonas</taxon>
    </lineage>
</organism>
<dbReference type="EMBL" id="JBHRXZ010000012">
    <property type="protein sequence ID" value="MFC3606963.1"/>
    <property type="molecule type" value="Genomic_DNA"/>
</dbReference>